<keyword evidence="4" id="KW-1185">Reference proteome</keyword>
<feature type="coiled-coil region" evidence="1">
    <location>
        <begin position="83"/>
        <end position="127"/>
    </location>
</feature>
<evidence type="ECO:0000313" key="4">
    <source>
        <dbReference type="Proteomes" id="UP000094527"/>
    </source>
</evidence>
<comment type="caution">
    <text evidence="3">The sequence shown here is derived from an EMBL/GenBank/DDBJ whole genome shotgun (WGS) entry which is preliminary data.</text>
</comment>
<proteinExistence type="predicted"/>
<dbReference type="Proteomes" id="UP000094527">
    <property type="component" value="Unassembled WGS sequence"/>
</dbReference>
<accession>A0A1D2MWL4</accession>
<keyword evidence="1" id="KW-0175">Coiled coil</keyword>
<feature type="region of interest" description="Disordered" evidence="2">
    <location>
        <begin position="1"/>
        <end position="61"/>
    </location>
</feature>
<feature type="compositionally biased region" description="Basic and acidic residues" evidence="2">
    <location>
        <begin position="33"/>
        <end position="48"/>
    </location>
</feature>
<dbReference type="AlphaFoldDB" id="A0A1D2MWL4"/>
<protein>
    <submittedName>
        <fullName evidence="3">Uncharacterized protein</fullName>
    </submittedName>
</protein>
<evidence type="ECO:0000313" key="3">
    <source>
        <dbReference type="EMBL" id="ODM97449.1"/>
    </source>
</evidence>
<dbReference type="EMBL" id="LJIJ01000441">
    <property type="protein sequence ID" value="ODM97449.1"/>
    <property type="molecule type" value="Genomic_DNA"/>
</dbReference>
<feature type="compositionally biased region" description="Polar residues" evidence="2">
    <location>
        <begin position="9"/>
        <end position="20"/>
    </location>
</feature>
<sequence>MSAKRKHGSPTSEGCTTPASHNYYVVVLGSEQEPEKKKAKVEETKPKYYEQNPNDPTLAPEMRRAVLKSIKSKRYRDQQASTIASMKIRIDELTSELVKKSLEVERLRAQDEEKNALIRQLMRVEDKSEINAAKSLVQLKMQGPHPSGSVKPAPKAETVSNPHRFLKECLATYKPA</sequence>
<gene>
    <name evidence="3" type="ORF">Ocin01_09232</name>
</gene>
<evidence type="ECO:0000256" key="1">
    <source>
        <dbReference type="SAM" id="Coils"/>
    </source>
</evidence>
<evidence type="ECO:0000256" key="2">
    <source>
        <dbReference type="SAM" id="MobiDB-lite"/>
    </source>
</evidence>
<reference evidence="3 4" key="1">
    <citation type="journal article" date="2016" name="Genome Biol. Evol.">
        <title>Gene Family Evolution Reflects Adaptation to Soil Environmental Stressors in the Genome of the Collembolan Orchesella cincta.</title>
        <authorList>
            <person name="Faddeeva-Vakhrusheva A."/>
            <person name="Derks M.F."/>
            <person name="Anvar S.Y."/>
            <person name="Agamennone V."/>
            <person name="Suring W."/>
            <person name="Smit S."/>
            <person name="van Straalen N.M."/>
            <person name="Roelofs D."/>
        </authorList>
    </citation>
    <scope>NUCLEOTIDE SEQUENCE [LARGE SCALE GENOMIC DNA]</scope>
    <source>
        <tissue evidence="3">Mixed pool</tissue>
    </source>
</reference>
<organism evidence="3 4">
    <name type="scientific">Orchesella cincta</name>
    <name type="common">Springtail</name>
    <name type="synonym">Podura cincta</name>
    <dbReference type="NCBI Taxonomy" id="48709"/>
    <lineage>
        <taxon>Eukaryota</taxon>
        <taxon>Metazoa</taxon>
        <taxon>Ecdysozoa</taxon>
        <taxon>Arthropoda</taxon>
        <taxon>Hexapoda</taxon>
        <taxon>Collembola</taxon>
        <taxon>Entomobryomorpha</taxon>
        <taxon>Entomobryoidea</taxon>
        <taxon>Orchesellidae</taxon>
        <taxon>Orchesellinae</taxon>
        <taxon>Orchesella</taxon>
    </lineage>
</organism>
<name>A0A1D2MWL4_ORCCI</name>
<feature type="region of interest" description="Disordered" evidence="2">
    <location>
        <begin position="141"/>
        <end position="161"/>
    </location>
</feature>